<dbReference type="EMBL" id="CP150484">
    <property type="protein sequence ID" value="WYW17623.1"/>
    <property type="molecule type" value="Genomic_DNA"/>
</dbReference>
<gene>
    <name evidence="1" type="ORF">LCL61_18910</name>
</gene>
<protein>
    <submittedName>
        <fullName evidence="1">Uncharacterized protein</fullName>
    </submittedName>
</protein>
<accession>A0ACD5BE02</accession>
<organism evidence="1 2">
    <name type="scientific">Amycolatopsis coloradensis</name>
    <dbReference type="NCBI Taxonomy" id="76021"/>
    <lineage>
        <taxon>Bacteria</taxon>
        <taxon>Bacillati</taxon>
        <taxon>Actinomycetota</taxon>
        <taxon>Actinomycetes</taxon>
        <taxon>Pseudonocardiales</taxon>
        <taxon>Pseudonocardiaceae</taxon>
        <taxon>Amycolatopsis</taxon>
    </lineage>
</organism>
<evidence type="ECO:0000313" key="2">
    <source>
        <dbReference type="Proteomes" id="UP001456344"/>
    </source>
</evidence>
<keyword evidence="2" id="KW-1185">Reference proteome</keyword>
<proteinExistence type="predicted"/>
<reference evidence="1" key="1">
    <citation type="submission" date="2023-10" db="EMBL/GenBank/DDBJ databases">
        <title>Whole genome sequencing of actinobacterial strain Amycolatopsis sp. (BCA-696) identifies the underlying plant growth-promoting genes.</title>
        <authorList>
            <person name="Gandham P."/>
            <person name="Vadla N."/>
            <person name="Saji A."/>
            <person name="Srinivas V."/>
            <person name="Ruperao P."/>
            <person name="Selvanayagam S."/>
            <person name="Saxena R.K."/>
            <person name="Rathore A."/>
            <person name="Gopalakrishnan S."/>
            <person name="Thakur V."/>
        </authorList>
    </citation>
    <scope>NUCLEOTIDE SEQUENCE</scope>
    <source>
        <strain evidence="1">BCA-696</strain>
    </source>
</reference>
<sequence>MAELPVGSVLVRTWFGDDSAWDSLAHEVRTPSDEGFQASVAVVNDPAFAGLSAEALKAKQTTGAIVSFLADKTTLTNAEHPILAVWVLPLRGVDHQPFRVVSAELPSVENNINLGNMDWEDFTGSVSADGVFRGF</sequence>
<name>A0ACD5BE02_9PSEU</name>
<dbReference type="Proteomes" id="UP001456344">
    <property type="component" value="Chromosome"/>
</dbReference>
<evidence type="ECO:0000313" key="1">
    <source>
        <dbReference type="EMBL" id="WYW17623.1"/>
    </source>
</evidence>